<dbReference type="InterPro" id="IPR036739">
    <property type="entry name" value="SLC41_membr_dom_sf"/>
</dbReference>
<name>A0A818PVS3_9BILA</name>
<dbReference type="Proteomes" id="UP000663881">
    <property type="component" value="Unassembled WGS sequence"/>
</dbReference>
<dbReference type="GO" id="GO:0005886">
    <property type="term" value="C:plasma membrane"/>
    <property type="evidence" value="ECO:0007669"/>
    <property type="project" value="TreeGrafter"/>
</dbReference>
<organism evidence="1 2">
    <name type="scientific">Adineta steineri</name>
    <dbReference type="NCBI Taxonomy" id="433720"/>
    <lineage>
        <taxon>Eukaryota</taxon>
        <taxon>Metazoa</taxon>
        <taxon>Spiralia</taxon>
        <taxon>Gnathifera</taxon>
        <taxon>Rotifera</taxon>
        <taxon>Eurotatoria</taxon>
        <taxon>Bdelloidea</taxon>
        <taxon>Adinetida</taxon>
        <taxon>Adinetidae</taxon>
        <taxon>Adineta</taxon>
    </lineage>
</organism>
<reference evidence="1" key="1">
    <citation type="submission" date="2021-02" db="EMBL/GenBank/DDBJ databases">
        <authorList>
            <person name="Nowell W R."/>
        </authorList>
    </citation>
    <scope>NUCLEOTIDE SEQUENCE</scope>
</reference>
<comment type="caution">
    <text evidence="1">The sequence shown here is derived from an EMBL/GenBank/DDBJ whole genome shotgun (WGS) entry which is preliminary data.</text>
</comment>
<dbReference type="SUPFAM" id="SSF161093">
    <property type="entry name" value="MgtE membrane domain-like"/>
    <property type="match status" value="1"/>
</dbReference>
<sequence length="266" mass="30385">MITGFDMVAAGLVLERIKELNIFKEITEIYILDVALLGLKENLEMILASRLSTQVCRIMIFVIVISHKCKINPDNMVTPIAVSLSDLTTLGILFLLEMIALHASRLSTTLHQQSKPGEFQDITQYLASNLFLIHTKYFVQLGDIEGNTSYLQTPCLANLRGRQGLFLATHCIKLIAYSPEPNSIQYIYRTCSRDEGDDNGITRTSHCGFIKLDWINPNRRLRGCLHICDKDACNQAFNLCFSRWNMIFSLILLRLFFYLRNYSTCQ</sequence>
<proteinExistence type="predicted"/>
<dbReference type="PANTHER" id="PTHR16228:SF7">
    <property type="entry name" value="SLC41A_MGTE INTEGRAL MEMBRANE DOMAIN-CONTAINING PROTEIN"/>
    <property type="match status" value="1"/>
</dbReference>
<dbReference type="PANTHER" id="PTHR16228">
    <property type="entry name" value="DIVALENT CATION TRANSPORTER SOLUTE CARRIER FAMILY 41"/>
    <property type="match status" value="1"/>
</dbReference>
<dbReference type="InterPro" id="IPR045349">
    <property type="entry name" value="SLC41A1-3"/>
</dbReference>
<protein>
    <submittedName>
        <fullName evidence="1">Uncharacterized protein</fullName>
    </submittedName>
</protein>
<dbReference type="AlphaFoldDB" id="A0A818PVS3"/>
<gene>
    <name evidence="1" type="ORF">OKA104_LOCUS8089</name>
</gene>
<evidence type="ECO:0000313" key="2">
    <source>
        <dbReference type="Proteomes" id="UP000663881"/>
    </source>
</evidence>
<dbReference type="EMBL" id="CAJOAY010000322">
    <property type="protein sequence ID" value="CAF3630246.1"/>
    <property type="molecule type" value="Genomic_DNA"/>
</dbReference>
<dbReference type="GO" id="GO:0008324">
    <property type="term" value="F:monoatomic cation transmembrane transporter activity"/>
    <property type="evidence" value="ECO:0007669"/>
    <property type="project" value="InterPro"/>
</dbReference>
<evidence type="ECO:0000313" key="1">
    <source>
        <dbReference type="EMBL" id="CAF3630246.1"/>
    </source>
</evidence>
<dbReference type="Gene3D" id="1.10.357.20">
    <property type="entry name" value="SLC41 divalent cation transporters, integral membrane domain"/>
    <property type="match status" value="1"/>
</dbReference>
<accession>A0A818PVS3</accession>